<comment type="caution">
    <text evidence="4">The sequence shown here is derived from an EMBL/GenBank/DDBJ whole genome shotgun (WGS) entry which is preliminary data.</text>
</comment>
<evidence type="ECO:0000313" key="4">
    <source>
        <dbReference type="EMBL" id="KKY29274.1"/>
    </source>
</evidence>
<dbReference type="PANTHER" id="PTHR12184">
    <property type="entry name" value="UBIQUINOL-CYTOCHROME C REDUCTASE COMPLEX ASSEMBLY FACTOR 1 FAMILY MEMBER"/>
    <property type="match status" value="1"/>
</dbReference>
<feature type="region of interest" description="Disordered" evidence="2">
    <location>
        <begin position="291"/>
        <end position="310"/>
    </location>
</feature>
<dbReference type="InterPro" id="IPR021150">
    <property type="entry name" value="Ubiq_cyt_c_chap"/>
</dbReference>
<evidence type="ECO:0000313" key="5">
    <source>
        <dbReference type="Proteomes" id="UP000053317"/>
    </source>
</evidence>
<dbReference type="Pfam" id="PF03981">
    <property type="entry name" value="Ubiq_cyt_C_chap"/>
    <property type="match status" value="1"/>
</dbReference>
<feature type="domain" description="Ubiquinol-cytochrome c chaperone" evidence="3">
    <location>
        <begin position="122"/>
        <end position="257"/>
    </location>
</feature>
<dbReference type="AlphaFoldDB" id="A0A0G2F4V3"/>
<reference evidence="4 5" key="2">
    <citation type="submission" date="2015-05" db="EMBL/GenBank/DDBJ databases">
        <authorList>
            <person name="Morales-Cruz A."/>
            <person name="Amrine K.C."/>
            <person name="Cantu D."/>
        </authorList>
    </citation>
    <scope>NUCLEOTIDE SEQUENCE [LARGE SCALE GENOMIC DNA]</scope>
    <source>
        <strain evidence="4">UCRPC4</strain>
    </source>
</reference>
<comment type="similarity">
    <text evidence="1">Belongs to the CBP3 family.</text>
</comment>
<proteinExistence type="inferred from homology"/>
<name>A0A0G2F4V3_PHACM</name>
<evidence type="ECO:0000256" key="1">
    <source>
        <dbReference type="ARBA" id="ARBA00006407"/>
    </source>
</evidence>
<dbReference type="EMBL" id="LCWF01000001">
    <property type="protein sequence ID" value="KKY29274.1"/>
    <property type="molecule type" value="Genomic_DNA"/>
</dbReference>
<accession>A0A0G2F4V3</accession>
<dbReference type="PANTHER" id="PTHR12184:SF1">
    <property type="entry name" value="UBIQUINOL-CYTOCHROME-C REDUCTASE COMPLEX ASSEMBLY FACTOR 1"/>
    <property type="match status" value="1"/>
</dbReference>
<feature type="region of interest" description="Disordered" evidence="2">
    <location>
        <begin position="15"/>
        <end position="55"/>
    </location>
</feature>
<evidence type="ECO:0000256" key="2">
    <source>
        <dbReference type="SAM" id="MobiDB-lite"/>
    </source>
</evidence>
<gene>
    <name evidence="4" type="ORF">UCRPC4_g00066</name>
</gene>
<reference evidence="4 5" key="1">
    <citation type="submission" date="2015-05" db="EMBL/GenBank/DDBJ databases">
        <title>Distinctive expansion of gene families associated with plant cell wall degradation and secondary metabolism in the genomes of grapevine trunk pathogens.</title>
        <authorList>
            <person name="Lawrence D.P."/>
            <person name="Travadon R."/>
            <person name="Rolshausen P.E."/>
            <person name="Baumgartner K."/>
        </authorList>
    </citation>
    <scope>NUCLEOTIDE SEQUENCE [LARGE SCALE GENOMIC DNA]</scope>
    <source>
        <strain evidence="4">UCRPC4</strain>
    </source>
</reference>
<dbReference type="GO" id="GO:0005739">
    <property type="term" value="C:mitochondrion"/>
    <property type="evidence" value="ECO:0007669"/>
    <property type="project" value="TreeGrafter"/>
</dbReference>
<evidence type="ECO:0000259" key="3">
    <source>
        <dbReference type="Pfam" id="PF03981"/>
    </source>
</evidence>
<dbReference type="OrthoDB" id="10253878at2759"/>
<dbReference type="GO" id="GO:0034551">
    <property type="term" value="P:mitochondrial respiratory chain complex III assembly"/>
    <property type="evidence" value="ECO:0007669"/>
    <property type="project" value="TreeGrafter"/>
</dbReference>
<organism evidence="4 5">
    <name type="scientific">Phaeomoniella chlamydospora</name>
    <name type="common">Phaeoacremonium chlamydosporum</name>
    <dbReference type="NCBI Taxonomy" id="158046"/>
    <lineage>
        <taxon>Eukaryota</taxon>
        <taxon>Fungi</taxon>
        <taxon>Dikarya</taxon>
        <taxon>Ascomycota</taxon>
        <taxon>Pezizomycotina</taxon>
        <taxon>Eurotiomycetes</taxon>
        <taxon>Chaetothyriomycetidae</taxon>
        <taxon>Phaeomoniellales</taxon>
        <taxon>Phaeomoniellaceae</taxon>
        <taxon>Phaeomoniella</taxon>
    </lineage>
</organism>
<feature type="compositionally biased region" description="Polar residues" evidence="2">
    <location>
        <begin position="27"/>
        <end position="40"/>
    </location>
</feature>
<feature type="compositionally biased region" description="Basic residues" evidence="2">
    <location>
        <begin position="15"/>
        <end position="24"/>
    </location>
</feature>
<sequence>MPLAYKSISSLAPKRITHHNRHRLSPASPSNRRFSSSTASKEIAPPPKPTTGLAGRLASAAPKTTETYVAFGVTSNLFRKCNDQAAYFFPQREAKASASVPTLPSGEEVGLTDTDYSWWHDELGLQPTFSTWSQVCMLHMYIILVRLRALESRDSTMIYHQHLLDHFTYEAEDKMTVLHNLTASSIRNKYLKDIYLQWRGILGSYDEGLIKGDAVLAAAIWRNLWKADENVDWRNVAKVVAYMRRLIKVLGDDADGAVLAELSGVAPGSEGTDLFRKIQQEESLVAKKSKGIDEVFNPEESAGQVEGQQG</sequence>
<protein>
    <submittedName>
        <fullName evidence="4">Putative ubiquinol-cytochrome c</fullName>
    </submittedName>
</protein>
<dbReference type="InterPro" id="IPR007129">
    <property type="entry name" value="Ubiqinol_cyt_c_chaperone_CPB3"/>
</dbReference>
<dbReference type="Proteomes" id="UP000053317">
    <property type="component" value="Unassembled WGS sequence"/>
</dbReference>
<keyword evidence="5" id="KW-1185">Reference proteome</keyword>